<evidence type="ECO:0000313" key="1">
    <source>
        <dbReference type="EMBL" id="PRP96076.1"/>
    </source>
</evidence>
<dbReference type="InterPro" id="IPR036691">
    <property type="entry name" value="Endo/exonu/phosph_ase_sf"/>
</dbReference>
<dbReference type="AlphaFoldDB" id="A0A2S9XT80"/>
<sequence>MNTWKCSNCSATATAYLAPICHGQKMHSTTLVVRKRKFGDITPEKIEPFVPRKKRKFVVVRKAPPAPKWNSMTVLFIPFDAGGVSRTKKGLLEKGSRGEVLLSDQDSFFRLPYDEGFLNKRDFTMMREMEESDMVKVETQSKKGLLFRPDTTDKMMEEKVKGGRFNWNIEYDKIAEQAVSGISSEHDRKWEKKLFLFTKTGKVTSHVKCACTTSHFARADRVPRAFPDIIFLSEELKYNQFPDQLDVFGVAYVRQSSSALTYNKKGSPKDWKQQISCYVRTEHRSSHEQNAVFTTKPKVTDNKESVLVLTKKLGGVKLAVCGVHFSSKYVGQCKNNSSKGRLVLKEKLKWSEQEHVDVLIGDFNFDCSFDSRFITEYVSGPQFIGVGESLSTQRIERVVSTRASNTSQAGPLRFMNAVVTNDETIIHPNSKSGEARPLVGNQSTEDGYYSDHPWVFVAVGKRTSDLL</sequence>
<protein>
    <recommendedName>
        <fullName evidence="3">Endonuclease/exonuclease/phosphatase domain-containing protein</fullName>
    </recommendedName>
</protein>
<gene>
    <name evidence="1" type="ORF">ENSA7_68900</name>
</gene>
<organism evidence="1 2">
    <name type="scientific">Enhygromyxa salina</name>
    <dbReference type="NCBI Taxonomy" id="215803"/>
    <lineage>
        <taxon>Bacteria</taxon>
        <taxon>Pseudomonadati</taxon>
        <taxon>Myxococcota</taxon>
        <taxon>Polyangia</taxon>
        <taxon>Nannocystales</taxon>
        <taxon>Nannocystaceae</taxon>
        <taxon>Enhygromyxa</taxon>
    </lineage>
</organism>
<accession>A0A2S9XT80</accession>
<evidence type="ECO:0000313" key="2">
    <source>
        <dbReference type="Proteomes" id="UP000238823"/>
    </source>
</evidence>
<reference evidence="1 2" key="1">
    <citation type="submission" date="2018-03" db="EMBL/GenBank/DDBJ databases">
        <title>Draft Genome Sequences of the Obligatory Marine Myxobacteria Enhygromyxa salina SWB007.</title>
        <authorList>
            <person name="Poehlein A."/>
            <person name="Moghaddam J.A."/>
            <person name="Harms H."/>
            <person name="Alanjari M."/>
            <person name="Koenig G.M."/>
            <person name="Daniel R."/>
            <person name="Schaeberle T.F."/>
        </authorList>
    </citation>
    <scope>NUCLEOTIDE SEQUENCE [LARGE SCALE GENOMIC DNA]</scope>
    <source>
        <strain evidence="1 2">SWB007</strain>
    </source>
</reference>
<dbReference type="EMBL" id="PVNL01000135">
    <property type="protein sequence ID" value="PRP96076.1"/>
    <property type="molecule type" value="Genomic_DNA"/>
</dbReference>
<dbReference type="RefSeq" id="WP_106093701.1">
    <property type="nucleotide sequence ID" value="NZ_PVNL01000135.1"/>
</dbReference>
<dbReference type="SUPFAM" id="SSF56219">
    <property type="entry name" value="DNase I-like"/>
    <property type="match status" value="1"/>
</dbReference>
<evidence type="ECO:0008006" key="3">
    <source>
        <dbReference type="Google" id="ProtNLM"/>
    </source>
</evidence>
<dbReference type="Proteomes" id="UP000238823">
    <property type="component" value="Unassembled WGS sequence"/>
</dbReference>
<name>A0A2S9XT80_9BACT</name>
<comment type="caution">
    <text evidence="1">The sequence shown here is derived from an EMBL/GenBank/DDBJ whole genome shotgun (WGS) entry which is preliminary data.</text>
</comment>
<proteinExistence type="predicted"/>